<feature type="non-terminal residue" evidence="2">
    <location>
        <position position="1"/>
    </location>
</feature>
<organism evidence="2 3">
    <name type="scientific">Saguinus oedipus</name>
    <name type="common">Cotton-top tamarin</name>
    <name type="synonym">Oedipomidas oedipus</name>
    <dbReference type="NCBI Taxonomy" id="9490"/>
    <lineage>
        <taxon>Eukaryota</taxon>
        <taxon>Metazoa</taxon>
        <taxon>Chordata</taxon>
        <taxon>Craniata</taxon>
        <taxon>Vertebrata</taxon>
        <taxon>Euteleostomi</taxon>
        <taxon>Mammalia</taxon>
        <taxon>Eutheria</taxon>
        <taxon>Euarchontoglires</taxon>
        <taxon>Primates</taxon>
        <taxon>Haplorrhini</taxon>
        <taxon>Platyrrhini</taxon>
        <taxon>Cebidae</taxon>
        <taxon>Callitrichinae</taxon>
        <taxon>Saguinus</taxon>
    </lineage>
</organism>
<gene>
    <name evidence="2" type="ORF">P7K49_020201</name>
</gene>
<name>A0ABQ9V0H1_SAGOE</name>
<evidence type="ECO:0000313" key="2">
    <source>
        <dbReference type="EMBL" id="KAK2102534.1"/>
    </source>
</evidence>
<dbReference type="EMBL" id="JASSZA010000009">
    <property type="protein sequence ID" value="KAK2102534.1"/>
    <property type="molecule type" value="Genomic_DNA"/>
</dbReference>
<feature type="non-terminal residue" evidence="2">
    <location>
        <position position="63"/>
    </location>
</feature>
<dbReference type="Proteomes" id="UP001266305">
    <property type="component" value="Unassembled WGS sequence"/>
</dbReference>
<comment type="caution">
    <text evidence="2">The sequence shown here is derived from an EMBL/GenBank/DDBJ whole genome shotgun (WGS) entry which is preliminary data.</text>
</comment>
<protein>
    <submittedName>
        <fullName evidence="2">Uncharacterized protein</fullName>
    </submittedName>
</protein>
<proteinExistence type="predicted"/>
<keyword evidence="3" id="KW-1185">Reference proteome</keyword>
<feature type="region of interest" description="Disordered" evidence="1">
    <location>
        <begin position="39"/>
        <end position="63"/>
    </location>
</feature>
<reference evidence="2 3" key="1">
    <citation type="submission" date="2023-05" db="EMBL/GenBank/DDBJ databases">
        <title>B98-5 Cell Line De Novo Hybrid Assembly: An Optical Mapping Approach.</title>
        <authorList>
            <person name="Kananen K."/>
            <person name="Auerbach J.A."/>
            <person name="Kautto E."/>
            <person name="Blachly J.S."/>
        </authorList>
    </citation>
    <scope>NUCLEOTIDE SEQUENCE [LARGE SCALE GENOMIC DNA]</scope>
    <source>
        <strain evidence="2">B95-8</strain>
        <tissue evidence="2">Cell line</tissue>
    </source>
</reference>
<sequence>KEKCSQYEAWNVNSESQITGAGWKSCWSSGESTPYLAYTSEGLGREGREKGEPSQRSSRLRPL</sequence>
<evidence type="ECO:0000256" key="1">
    <source>
        <dbReference type="SAM" id="MobiDB-lite"/>
    </source>
</evidence>
<feature type="compositionally biased region" description="Basic and acidic residues" evidence="1">
    <location>
        <begin position="43"/>
        <end position="53"/>
    </location>
</feature>
<evidence type="ECO:0000313" key="3">
    <source>
        <dbReference type="Proteomes" id="UP001266305"/>
    </source>
</evidence>
<accession>A0ABQ9V0H1</accession>